<evidence type="ECO:0000256" key="3">
    <source>
        <dbReference type="ARBA" id="ARBA00022614"/>
    </source>
</evidence>
<feature type="domain" description="DDE-1" evidence="10">
    <location>
        <begin position="1815"/>
        <end position="1900"/>
    </location>
</feature>
<evidence type="ECO:0000313" key="11">
    <source>
        <dbReference type="EMBL" id="CAJ1948253.1"/>
    </source>
</evidence>
<feature type="compositionally biased region" description="Basic and acidic residues" evidence="8">
    <location>
        <begin position="283"/>
        <end position="299"/>
    </location>
</feature>
<accession>A0AAD2JH25</accession>
<dbReference type="InterPro" id="IPR009057">
    <property type="entry name" value="Homeodomain-like_sf"/>
</dbReference>
<evidence type="ECO:0000256" key="5">
    <source>
        <dbReference type="ARBA" id="ARBA00022737"/>
    </source>
</evidence>
<comment type="caution">
    <text evidence="11">The sequence shown here is derived from an EMBL/GenBank/DDBJ whole genome shotgun (WGS) entry which is preliminary data.</text>
</comment>
<dbReference type="SUPFAM" id="SSF46689">
    <property type="entry name" value="Homeodomain-like"/>
    <property type="match status" value="1"/>
</dbReference>
<feature type="compositionally biased region" description="Basic and acidic residues" evidence="8">
    <location>
        <begin position="2069"/>
        <end position="2078"/>
    </location>
</feature>
<feature type="region of interest" description="Disordered" evidence="8">
    <location>
        <begin position="407"/>
        <end position="456"/>
    </location>
</feature>
<feature type="region of interest" description="Disordered" evidence="8">
    <location>
        <begin position="1403"/>
        <end position="1427"/>
    </location>
</feature>
<evidence type="ECO:0000256" key="8">
    <source>
        <dbReference type="SAM" id="MobiDB-lite"/>
    </source>
</evidence>
<feature type="coiled-coil region" evidence="7">
    <location>
        <begin position="2252"/>
        <end position="2283"/>
    </location>
</feature>
<dbReference type="Pfam" id="PF00560">
    <property type="entry name" value="LRR_1"/>
    <property type="match status" value="2"/>
</dbReference>
<proteinExistence type="predicted"/>
<keyword evidence="7" id="KW-0175">Coiled coil</keyword>
<organism evidence="11 12">
    <name type="scientific">Cylindrotheca closterium</name>
    <dbReference type="NCBI Taxonomy" id="2856"/>
    <lineage>
        <taxon>Eukaryota</taxon>
        <taxon>Sar</taxon>
        <taxon>Stramenopiles</taxon>
        <taxon>Ochrophyta</taxon>
        <taxon>Bacillariophyta</taxon>
        <taxon>Bacillariophyceae</taxon>
        <taxon>Bacillariophycidae</taxon>
        <taxon>Bacillariales</taxon>
        <taxon>Bacillariaceae</taxon>
        <taxon>Cylindrotheca</taxon>
    </lineage>
</organism>
<dbReference type="PANTHER" id="PTHR48059:SF30">
    <property type="entry name" value="OS06G0587000 PROTEIN"/>
    <property type="match status" value="1"/>
</dbReference>
<keyword evidence="5" id="KW-0677">Repeat</keyword>
<feature type="region of interest" description="Disordered" evidence="8">
    <location>
        <begin position="2041"/>
        <end position="2080"/>
    </location>
</feature>
<dbReference type="FunFam" id="3.80.10.10:FF:000400">
    <property type="entry name" value="Nuclear pore complex protein NUP107"/>
    <property type="match status" value="2"/>
</dbReference>
<feature type="compositionally biased region" description="Acidic residues" evidence="8">
    <location>
        <begin position="56"/>
        <end position="68"/>
    </location>
</feature>
<feature type="compositionally biased region" description="Polar residues" evidence="8">
    <location>
        <begin position="431"/>
        <end position="444"/>
    </location>
</feature>
<feature type="region of interest" description="Disordered" evidence="8">
    <location>
        <begin position="1"/>
        <end position="303"/>
    </location>
</feature>
<feature type="compositionally biased region" description="Low complexity" evidence="8">
    <location>
        <begin position="1"/>
        <end position="14"/>
    </location>
</feature>
<dbReference type="Pfam" id="PF03184">
    <property type="entry name" value="DDE_1"/>
    <property type="match status" value="1"/>
</dbReference>
<protein>
    <recommendedName>
        <fullName evidence="10">DDE-1 domain-containing protein</fullName>
    </recommendedName>
</protein>
<dbReference type="EMBL" id="CAKOGP040001747">
    <property type="protein sequence ID" value="CAJ1948253.1"/>
    <property type="molecule type" value="Genomic_DNA"/>
</dbReference>
<feature type="compositionally biased region" description="Basic and acidic residues" evidence="8">
    <location>
        <begin position="210"/>
        <end position="221"/>
    </location>
</feature>
<feature type="transmembrane region" description="Helical" evidence="9">
    <location>
        <begin position="385"/>
        <end position="405"/>
    </location>
</feature>
<feature type="region of interest" description="Disordered" evidence="8">
    <location>
        <begin position="1500"/>
        <end position="1533"/>
    </location>
</feature>
<sequence length="2346" mass="254106">MASERSSSSHSASSNVRELDSNDPMSPKHKHISPKPVGDGSVKVDAVKIPALPSVDDSEEESNNDDENVEKTKENADTEEEEGEGIEVSAHLESPLAPPILRPSKVRPSASKASERVSFSGGDSKPGAVSVSSISGANEAEEPLGQTVDKEGESTHSPRRAARPSASKANERISSVASDEASRPGATSVVSPVGQRRSKAGAAAASLRRNVTDGDNNRDSINEDSVAGSVYSTRSDPSEAKLRSSALRMAPALGSAEMSLPSSSPSKEAAMSPMSATEDAAEKDDAYADDGKPTERGVDDSDGATMLTAEVAPDIDEIVNNAVQKAVQQTLEAQNQTSPRGVSVAQEVIDPERQQPVEATATVYNGKQGDDDDEEGKILGLSKKIFWIIVVVILLIISIAVGVGVSASGGGDDTDNGSREIPINDNVGEPTATNTPVGSDPTNVPSESPSTAPSSIPSLSPLSIYAEVLLPGVEVSTMDRSSAEYKGLRFIASEDTLGLEPTKDPRLLERFALTVLYYSTNGAGWTDSFRWVTGADHCNWYQVNCDSEDRVTKLDGTLNNVTGSIPTQIGDLIRLEALWLGNNGLGGVLVSEIGQLTALTQLSLWSNKFRSSIPTEIGNLSALQILSFATNELVGPIPSEIGRLTNLGTVQLNTNSIDGPIPSEIGFLTLLRDWSVNRNIISGTLPGDGFAKLTGLQNLQLWQNGISGTLPSEFALMTSLTSLGISTNALVGPIPSELGNLSNMDTISLFGNSFSSAIPTTFGNLIKLRYLVLETNTLSGPVPSELGKLTGLLELKMFGNSLTGTIPTEIGNLRRLTYFGVSDNMLNGTIPSEFQGLDSLTEAYFYGNEFTSGLETLFCGAGLEAFYADCNGSPADLDCACCTHCCENSVNDCQIKPPTVLPPSLPPALAPTMSPTRSRISIMAEILLPDTSLTSPTLGTDEYKALRWLAMDDPRLLPAEDTVQLRERFALMLLYFSTNGDSSWSSNTNWKTATDHCLWRFVQCTLGSVEYLDMTENGLRGTLPSQISYLTNLQTLFFAQNTMRGTLPSEIGLLTSLRSFQVWTNEFFGSIPSEIGLLTGVTNLAIFGNFFEGTIPDALRNLSNLNFLSLQENVFDSTVPTWLGEMTQLDGLGLGGNLFSGTIPTELSQLTLLSTLQLWENQLQGSIPSELSQLTSLTSLGLSSNSLNGTIAPEFGNLVNATELQFWQNELTGSVPSSLSALTGLTSLGLSSNSLTGALPSELGSLTTLSDLSVFNNQFTGTISSEFSRLTNLESFGFFNNDFSGTIPSELGRLSNVIFFAISGNPGITGTVPSTLQNLSFNHRVSMNPPQDPTAAGPLPDVVADADDIQKSTQSYFQDGGVPPARSQPSYINNVARVRAPSRKQDGAALAKEAGLPEFLWDTQSSKRKRQGSTGPNKQRRQRYTKEHKQMVVDYFISRPGSKIGDTAKQFNIPEGTVRGWFDDDRKRKETSAILGGADMDTLHGVNMDEIQQSIMMDPTPAHIGDGNPANDLESPVAAPAPPPPHPPAAMDNSVAAAAPVGTVQVDPMTGATLQPPPAQLMATTTATAGVNEAQAPASLPTNANASVEKERPQKRRRQRYSNETKIQVILALESRKGRSLNDIAREYNVASGTVRGWRDEADKIQKAAMESRRVGAKANPSRDPLKRIWSAILGLFEKNSLLPESQQLEVNVAVVRTIGTQARDTLLLAHSRQPFLTPTEIAAMEKFKGSETWARKWAKDHQVFTKRKEKVPQYDMAFARLEELQKVVGAYDAECVYTVTTMSLFFRIFPHRAYVTRLAETGKRVRACKGLKSKDRVTLYVCSNEDGTDKAPIACIGKYDNPACFRVEQQKVMPYFSQKNALSDASTFQQWWRSVFLPHIRKLHPDGNKCLLLVELEGDSRAEFLKDPMGQVRVETLPVAPEILANGTPIKKKKKSFYENNQGGKEPFFPQCQALEHEILDTIKRRYRYRLLQEVMETYTERYDRQKVADTAQFPVNARGLREGSIPNLCDSMRLLSMIWGEVAQTTIVRAWQRTKLRPRPQGEVEDPLGGLSIAGTADGQKKQQQRIKSEKRQNTREKKKLVKDLTTFMTENPNRAEPGVQYSALEDSVNKLKNCCLYIDGGVVEEKELMDTVEDWIGLETSAEVKALQMDEVKEEMNIDFLCNIREPIEGAIPEADEGEDPELDEWLVQKNATADKPAEDGSVKQLDIHTALSLASSIKATATKVFEEGNALGGLAVQLNNAADFVFELLRQQKDAALAREQLEKTKVQAKKNAAARKARKAEEGSTATEAAVEAPAANVPLPAPVLAPLPQAPVPVEMAQMTYTTTGEPPVPGDNPYLVTGV</sequence>
<comment type="subcellular location">
    <subcellularLocation>
        <location evidence="1">Cell envelope</location>
    </subcellularLocation>
    <subcellularLocation>
        <location evidence="2">Membrane</location>
    </subcellularLocation>
</comment>
<dbReference type="GO" id="GO:0009653">
    <property type="term" value="P:anatomical structure morphogenesis"/>
    <property type="evidence" value="ECO:0007669"/>
    <property type="project" value="UniProtKB-ARBA"/>
</dbReference>
<feature type="compositionally biased region" description="Low complexity" evidence="8">
    <location>
        <begin position="445"/>
        <end position="456"/>
    </location>
</feature>
<dbReference type="SUPFAM" id="SSF52058">
    <property type="entry name" value="L domain-like"/>
    <property type="match status" value="2"/>
</dbReference>
<gene>
    <name evidence="11" type="ORF">CYCCA115_LOCUS11524</name>
</gene>
<dbReference type="GO" id="GO:0016020">
    <property type="term" value="C:membrane"/>
    <property type="evidence" value="ECO:0007669"/>
    <property type="project" value="UniProtKB-SubCell"/>
</dbReference>
<dbReference type="InterPro" id="IPR036388">
    <property type="entry name" value="WH-like_DNA-bd_sf"/>
</dbReference>
<dbReference type="SMART" id="SM00369">
    <property type="entry name" value="LRR_TYP"/>
    <property type="match status" value="7"/>
</dbReference>
<dbReference type="FunFam" id="3.80.10.10:FF:000095">
    <property type="entry name" value="LRR receptor-like serine/threonine-protein kinase GSO1"/>
    <property type="match status" value="2"/>
</dbReference>
<evidence type="ECO:0000259" key="10">
    <source>
        <dbReference type="Pfam" id="PF03184"/>
    </source>
</evidence>
<feature type="region of interest" description="Disordered" evidence="8">
    <location>
        <begin position="1576"/>
        <end position="1602"/>
    </location>
</feature>
<dbReference type="InterPro" id="IPR032675">
    <property type="entry name" value="LRR_dom_sf"/>
</dbReference>
<dbReference type="InterPro" id="IPR004875">
    <property type="entry name" value="DDE_SF_endonuclease_dom"/>
</dbReference>
<evidence type="ECO:0000256" key="7">
    <source>
        <dbReference type="SAM" id="Coils"/>
    </source>
</evidence>
<dbReference type="InterPro" id="IPR051848">
    <property type="entry name" value="PGIP"/>
</dbReference>
<evidence type="ECO:0000256" key="6">
    <source>
        <dbReference type="ARBA" id="ARBA00023136"/>
    </source>
</evidence>
<keyword evidence="4" id="KW-0732">Signal</keyword>
<evidence type="ECO:0000256" key="9">
    <source>
        <dbReference type="SAM" id="Phobius"/>
    </source>
</evidence>
<feature type="compositionally biased region" description="Pro residues" evidence="8">
    <location>
        <begin position="1519"/>
        <end position="1528"/>
    </location>
</feature>
<reference evidence="11" key="1">
    <citation type="submission" date="2023-08" db="EMBL/GenBank/DDBJ databases">
        <authorList>
            <person name="Audoor S."/>
            <person name="Bilcke G."/>
        </authorList>
    </citation>
    <scope>NUCLEOTIDE SEQUENCE</scope>
</reference>
<keyword evidence="3" id="KW-0433">Leucine-rich repeat</keyword>
<keyword evidence="6 9" id="KW-0472">Membrane</keyword>
<evidence type="ECO:0000256" key="2">
    <source>
        <dbReference type="ARBA" id="ARBA00004370"/>
    </source>
</evidence>
<name>A0AAD2JH25_9STRA</name>
<dbReference type="InterPro" id="IPR001611">
    <property type="entry name" value="Leu-rich_rpt"/>
</dbReference>
<dbReference type="Gene3D" id="3.80.10.10">
    <property type="entry name" value="Ribonuclease Inhibitor"/>
    <property type="match status" value="5"/>
</dbReference>
<evidence type="ECO:0000313" key="12">
    <source>
        <dbReference type="Proteomes" id="UP001295423"/>
    </source>
</evidence>
<dbReference type="Gene3D" id="1.10.10.10">
    <property type="entry name" value="Winged helix-like DNA-binding domain superfamily/Winged helix DNA-binding domain"/>
    <property type="match status" value="1"/>
</dbReference>
<dbReference type="GO" id="GO:0003676">
    <property type="term" value="F:nucleic acid binding"/>
    <property type="evidence" value="ECO:0007669"/>
    <property type="project" value="InterPro"/>
</dbReference>
<keyword evidence="9" id="KW-1133">Transmembrane helix</keyword>
<evidence type="ECO:0000256" key="4">
    <source>
        <dbReference type="ARBA" id="ARBA00022729"/>
    </source>
</evidence>
<evidence type="ECO:0000256" key="1">
    <source>
        <dbReference type="ARBA" id="ARBA00004196"/>
    </source>
</evidence>
<keyword evidence="12" id="KW-1185">Reference proteome</keyword>
<dbReference type="InterPro" id="IPR003591">
    <property type="entry name" value="Leu-rich_rpt_typical-subtyp"/>
</dbReference>
<dbReference type="Proteomes" id="UP001295423">
    <property type="component" value="Unassembled WGS sequence"/>
</dbReference>
<dbReference type="PANTHER" id="PTHR48059">
    <property type="entry name" value="POLYGALACTURONASE INHIBITOR 1"/>
    <property type="match status" value="1"/>
</dbReference>
<keyword evidence="9" id="KW-0812">Transmembrane</keyword>